<evidence type="ECO:0008006" key="3">
    <source>
        <dbReference type="Google" id="ProtNLM"/>
    </source>
</evidence>
<dbReference type="KEGG" id="cber:B5D82_08695"/>
<sequence length="169" mass="19022">MIKKISVLVFICVVFSQQVLALGLTMSERQLNSILNLRFPITQTYMEYHLEATEPYLALYAATQSVAITAQIKVINNGHRLIANTTFKGQIFFDKASNSLKVSNPLITKFEIIDNTFPKSETSINAIKNTIGQHLPISVLIDFNHISNELFQFSPNSLSIVEEGLRVEF</sequence>
<dbReference type="EMBL" id="CP020465">
    <property type="protein sequence ID" value="ASP47826.1"/>
    <property type="molecule type" value="Genomic_DNA"/>
</dbReference>
<dbReference type="RefSeq" id="WP_081150834.1">
    <property type="nucleotide sequence ID" value="NZ_CP020465.1"/>
</dbReference>
<keyword evidence="2" id="KW-1185">Reference proteome</keyword>
<dbReference type="OrthoDB" id="6225955at2"/>
<gene>
    <name evidence="1" type="ORF">B5D82_08695</name>
</gene>
<dbReference type="Proteomes" id="UP000202259">
    <property type="component" value="Chromosome"/>
</dbReference>
<name>A0A222G7E2_9GAMM</name>
<evidence type="ECO:0000313" key="2">
    <source>
        <dbReference type="Proteomes" id="UP000202259"/>
    </source>
</evidence>
<proteinExistence type="predicted"/>
<reference evidence="1 2" key="1">
    <citation type="submission" date="2017-08" db="EMBL/GenBank/DDBJ databases">
        <title>Complete genome of Colwellia sp. NB097-1, a psychrophile bacterium ioslated from Bering Sea.</title>
        <authorList>
            <person name="Chen X."/>
        </authorList>
    </citation>
    <scope>NUCLEOTIDE SEQUENCE [LARGE SCALE GENOMIC DNA]</scope>
    <source>
        <strain evidence="1 2">NB097-1</strain>
    </source>
</reference>
<dbReference type="AlphaFoldDB" id="A0A222G7E2"/>
<accession>A0A222G7E2</accession>
<organism evidence="1 2">
    <name type="scientific">Cognaticolwellia beringensis</name>
    <dbReference type="NCBI Taxonomy" id="1967665"/>
    <lineage>
        <taxon>Bacteria</taxon>
        <taxon>Pseudomonadati</taxon>
        <taxon>Pseudomonadota</taxon>
        <taxon>Gammaproteobacteria</taxon>
        <taxon>Alteromonadales</taxon>
        <taxon>Colwelliaceae</taxon>
        <taxon>Cognaticolwellia</taxon>
    </lineage>
</organism>
<protein>
    <recommendedName>
        <fullName evidence="3">DUF1439 domain-containing protein</fullName>
    </recommendedName>
</protein>
<evidence type="ECO:0000313" key="1">
    <source>
        <dbReference type="EMBL" id="ASP47826.1"/>
    </source>
</evidence>